<dbReference type="InterPro" id="IPR010730">
    <property type="entry name" value="HET"/>
</dbReference>
<evidence type="ECO:0000259" key="4">
    <source>
        <dbReference type="Pfam" id="PF26640"/>
    </source>
</evidence>
<gene>
    <name evidence="5" type="ORF">QBC38DRAFT_489799</name>
</gene>
<dbReference type="PRINTS" id="PR01415">
    <property type="entry name" value="ANKYRIN"/>
</dbReference>
<feature type="region of interest" description="Disordered" evidence="2">
    <location>
        <begin position="539"/>
        <end position="572"/>
    </location>
</feature>
<dbReference type="EMBL" id="MU865470">
    <property type="protein sequence ID" value="KAK4222469.1"/>
    <property type="molecule type" value="Genomic_DNA"/>
</dbReference>
<evidence type="ECO:0000259" key="3">
    <source>
        <dbReference type="Pfam" id="PF06985"/>
    </source>
</evidence>
<keyword evidence="1" id="KW-0040">ANK repeat</keyword>
<dbReference type="AlphaFoldDB" id="A0AAN6YNE2"/>
<comment type="caution">
    <text evidence="5">The sequence shown here is derived from an EMBL/GenBank/DDBJ whole genome shotgun (WGS) entry which is preliminary data.</text>
</comment>
<feature type="repeat" description="ANK" evidence="1">
    <location>
        <begin position="847"/>
        <end position="869"/>
    </location>
</feature>
<reference evidence="5" key="2">
    <citation type="submission" date="2023-05" db="EMBL/GenBank/DDBJ databases">
        <authorList>
            <consortium name="Lawrence Berkeley National Laboratory"/>
            <person name="Steindorff A."/>
            <person name="Hensen N."/>
            <person name="Bonometti L."/>
            <person name="Westerberg I."/>
            <person name="Brannstrom I.O."/>
            <person name="Guillou S."/>
            <person name="Cros-Aarteil S."/>
            <person name="Calhoun S."/>
            <person name="Haridas S."/>
            <person name="Kuo A."/>
            <person name="Mondo S."/>
            <person name="Pangilinan J."/>
            <person name="Riley R."/>
            <person name="Labutti K."/>
            <person name="Andreopoulos B."/>
            <person name="Lipzen A."/>
            <person name="Chen C."/>
            <person name="Yanf M."/>
            <person name="Daum C."/>
            <person name="Ng V."/>
            <person name="Clum A."/>
            <person name="Ohm R."/>
            <person name="Martin F."/>
            <person name="Silar P."/>
            <person name="Natvig D."/>
            <person name="Lalanne C."/>
            <person name="Gautier V."/>
            <person name="Ament-Velasquez S.L."/>
            <person name="Kruys A."/>
            <person name="Hutchinson M.I."/>
            <person name="Powell A.J."/>
            <person name="Barry K."/>
            <person name="Miller A.N."/>
            <person name="Grigoriev I.V."/>
            <person name="Debuchy R."/>
            <person name="Gladieux P."/>
            <person name="Thoren M.H."/>
            <person name="Johannesson H."/>
        </authorList>
    </citation>
    <scope>NUCLEOTIDE SEQUENCE</scope>
    <source>
        <strain evidence="5">CBS 990.96</strain>
    </source>
</reference>
<feature type="repeat" description="ANK" evidence="1">
    <location>
        <begin position="968"/>
        <end position="1000"/>
    </location>
</feature>
<evidence type="ECO:0000256" key="1">
    <source>
        <dbReference type="PROSITE-ProRule" id="PRU00023"/>
    </source>
</evidence>
<keyword evidence="6" id="KW-1185">Reference proteome</keyword>
<evidence type="ECO:0000256" key="2">
    <source>
        <dbReference type="SAM" id="MobiDB-lite"/>
    </source>
</evidence>
<dbReference type="PANTHER" id="PTHR10622:SF10">
    <property type="entry name" value="HET DOMAIN-CONTAINING PROTEIN"/>
    <property type="match status" value="1"/>
</dbReference>
<protein>
    <recommendedName>
        <fullName evidence="7">Heterokaryon incompatibility domain-containing protein</fullName>
    </recommendedName>
</protein>
<feature type="repeat" description="ANK" evidence="1">
    <location>
        <begin position="1038"/>
        <end position="1067"/>
    </location>
</feature>
<organism evidence="5 6">
    <name type="scientific">Podospora fimiseda</name>
    <dbReference type="NCBI Taxonomy" id="252190"/>
    <lineage>
        <taxon>Eukaryota</taxon>
        <taxon>Fungi</taxon>
        <taxon>Dikarya</taxon>
        <taxon>Ascomycota</taxon>
        <taxon>Pezizomycotina</taxon>
        <taxon>Sordariomycetes</taxon>
        <taxon>Sordariomycetidae</taxon>
        <taxon>Sordariales</taxon>
        <taxon>Podosporaceae</taxon>
        <taxon>Podospora</taxon>
    </lineage>
</organism>
<dbReference type="Pfam" id="PF12796">
    <property type="entry name" value="Ank_2"/>
    <property type="match status" value="2"/>
</dbReference>
<reference evidence="5" key="1">
    <citation type="journal article" date="2023" name="Mol. Phylogenet. Evol.">
        <title>Genome-scale phylogeny and comparative genomics of the fungal order Sordariales.</title>
        <authorList>
            <person name="Hensen N."/>
            <person name="Bonometti L."/>
            <person name="Westerberg I."/>
            <person name="Brannstrom I.O."/>
            <person name="Guillou S."/>
            <person name="Cros-Aarteil S."/>
            <person name="Calhoun S."/>
            <person name="Haridas S."/>
            <person name="Kuo A."/>
            <person name="Mondo S."/>
            <person name="Pangilinan J."/>
            <person name="Riley R."/>
            <person name="LaButti K."/>
            <person name="Andreopoulos B."/>
            <person name="Lipzen A."/>
            <person name="Chen C."/>
            <person name="Yan M."/>
            <person name="Daum C."/>
            <person name="Ng V."/>
            <person name="Clum A."/>
            <person name="Steindorff A."/>
            <person name="Ohm R.A."/>
            <person name="Martin F."/>
            <person name="Silar P."/>
            <person name="Natvig D.O."/>
            <person name="Lalanne C."/>
            <person name="Gautier V."/>
            <person name="Ament-Velasquez S.L."/>
            <person name="Kruys A."/>
            <person name="Hutchinson M.I."/>
            <person name="Powell A.J."/>
            <person name="Barry K."/>
            <person name="Miller A.N."/>
            <person name="Grigoriev I.V."/>
            <person name="Debuchy R."/>
            <person name="Gladieux P."/>
            <person name="Hiltunen Thoren M."/>
            <person name="Johannesson H."/>
        </authorList>
    </citation>
    <scope>NUCLEOTIDE SEQUENCE</scope>
    <source>
        <strain evidence="5">CBS 990.96</strain>
    </source>
</reference>
<evidence type="ECO:0008006" key="7">
    <source>
        <dbReference type="Google" id="ProtNLM"/>
    </source>
</evidence>
<dbReference type="InterPro" id="IPR058525">
    <property type="entry name" value="DUF8212"/>
</dbReference>
<feature type="repeat" description="ANK" evidence="1">
    <location>
        <begin position="814"/>
        <end position="846"/>
    </location>
</feature>
<feature type="compositionally biased region" description="Polar residues" evidence="2">
    <location>
        <begin position="1160"/>
        <end position="1169"/>
    </location>
</feature>
<feature type="domain" description="DUF8212" evidence="4">
    <location>
        <begin position="260"/>
        <end position="374"/>
    </location>
</feature>
<feature type="repeat" description="ANK" evidence="1">
    <location>
        <begin position="1001"/>
        <end position="1033"/>
    </location>
</feature>
<proteinExistence type="predicted"/>
<dbReference type="Proteomes" id="UP001301958">
    <property type="component" value="Unassembled WGS sequence"/>
</dbReference>
<dbReference type="PANTHER" id="PTHR10622">
    <property type="entry name" value="HET DOMAIN-CONTAINING PROTEIN"/>
    <property type="match status" value="1"/>
</dbReference>
<dbReference type="InterPro" id="IPR036770">
    <property type="entry name" value="Ankyrin_rpt-contain_sf"/>
</dbReference>
<evidence type="ECO:0000313" key="5">
    <source>
        <dbReference type="EMBL" id="KAK4222469.1"/>
    </source>
</evidence>
<dbReference type="SUPFAM" id="SSF48403">
    <property type="entry name" value="Ankyrin repeat"/>
    <property type="match status" value="1"/>
</dbReference>
<dbReference type="SMART" id="SM00248">
    <property type="entry name" value="ANK"/>
    <property type="match status" value="8"/>
</dbReference>
<sequence>MRLLDTTTLRLVHRREGDVPPYAILSHTWGGDDDEVSFTDIQELSSSNDAVDHLVTKKPGFAKIRDSARLAKSEGYSYIWIDTCCIDKTSSAELSEAINSMFRWYGEAAVCYAILNDVDDDHLQAVLKDDEQEDGQIPDDSGVIKSIEQSRWFTRGWTLQELIAPANVYFYSQSWNLLGSKLDDAPKRLPSVESFAGLVSTITGVDMGVLTGFVALDDLSVASRMKWAANRQTTRTEDIAYCLMGIFNVHMPLLYGEGTRAFLRLQEEILKVTHDHSIFCWECGKKDMLRYQLSGLLALSPTYFQNFGDITPAPVEFNFSQSRTSAPSTMTNAGLHVQLSLQDLARPQPRAQAAYNMADAEEEQEPEWYAILDCLPRSVSNGVSAYPAIRLVELGGDQYSRLQTEEVFWLDESQVRDIERKYIYVKQLPTYGLPDIHVPEIYESSDSNWASAVWNLIDVYPQTGWSPQTRTLKPDTSKHNRVLGIFRYGIQHNAAEGNSELTRSVIEVSVGILPGQQGSLSWSCWCYIQAASSDLDGWLPLPGSTGSGSNPDKEDETGESGRSLLGSKAGEKQDSNVRRFTDTCIFRSICATVKPIRLRNKTYLSLILSQPEIFELGVPGPPSAAPSPKLTPVEAEDPLVANPVEQDSTEQMADYPSNAFELDASTEYAEAQLERASDKLVDLAATLTAHDEWQSTLGVKYAQSYRLLSPSIIRISRPSATDRFEAEWDYSWQAFGEILERATSFNLRIKRPEGAEPKIIEDYFSLLLVKACIRDGSTSTAAELLASPLSTADVEVRTEMNPNIRYMSWHIVFEGFRPIHWATIFGHTNTVQQLLAYGADASTFTDSGLTAVHLAAIFGHADILDLLLNATVSDDDLLPKWYEGFQSDAIDSPLHLAAAYAKSFRHQNMLGRLVFASPDSMYDILNARNKFGETPLHRAAAMNNYMAAKFLIESVDPIHRPSHGMDNIGRTPLWHAAAAGATVIVEAFLKYKPDLEVTDDFGRTPLHAACRGGHLQAVEVLLIAGADPNATTTDFLFTPCHFATIAGNAVMLRALLRHGAKMNFNSQRSAVVLEPIHIAAANGFAECARVLVEAGCDFSKSATHRLIVKPDVVHGVSVTTTEYGSPEELANLVDVELASYFHGLWARGKESAKSPERPQTPRQDVASESDTLRQDSEFEGQSSRWKKVWKGKVPWKKSQI</sequence>
<dbReference type="PROSITE" id="PS50088">
    <property type="entry name" value="ANK_REPEAT"/>
    <property type="match status" value="5"/>
</dbReference>
<dbReference type="InterPro" id="IPR002110">
    <property type="entry name" value="Ankyrin_rpt"/>
</dbReference>
<feature type="region of interest" description="Disordered" evidence="2">
    <location>
        <begin position="1150"/>
        <end position="1184"/>
    </location>
</feature>
<accession>A0AAN6YNE2</accession>
<dbReference type="Pfam" id="PF26640">
    <property type="entry name" value="DUF8212"/>
    <property type="match status" value="1"/>
</dbReference>
<feature type="domain" description="Heterokaryon incompatibility" evidence="3">
    <location>
        <begin position="22"/>
        <end position="161"/>
    </location>
</feature>
<dbReference type="Gene3D" id="1.25.40.20">
    <property type="entry name" value="Ankyrin repeat-containing domain"/>
    <property type="match status" value="4"/>
</dbReference>
<evidence type="ECO:0000313" key="6">
    <source>
        <dbReference type="Proteomes" id="UP001301958"/>
    </source>
</evidence>
<dbReference type="Pfam" id="PF00023">
    <property type="entry name" value="Ank"/>
    <property type="match status" value="1"/>
</dbReference>
<dbReference type="Pfam" id="PF06985">
    <property type="entry name" value="HET"/>
    <property type="match status" value="1"/>
</dbReference>
<dbReference type="PROSITE" id="PS50297">
    <property type="entry name" value="ANK_REP_REGION"/>
    <property type="match status" value="3"/>
</dbReference>
<name>A0AAN6YNE2_9PEZI</name>